<evidence type="ECO:0000313" key="2">
    <source>
        <dbReference type="EMBL" id="TMW80113.1"/>
    </source>
</evidence>
<name>A0A6N2AJE5_SOLCI</name>
<keyword evidence="1" id="KW-0812">Transmembrane</keyword>
<organism evidence="2">
    <name type="scientific">Solanum chilense</name>
    <name type="common">Tomato</name>
    <name type="synonym">Lycopersicon chilense</name>
    <dbReference type="NCBI Taxonomy" id="4083"/>
    <lineage>
        <taxon>Eukaryota</taxon>
        <taxon>Viridiplantae</taxon>
        <taxon>Streptophyta</taxon>
        <taxon>Embryophyta</taxon>
        <taxon>Tracheophyta</taxon>
        <taxon>Spermatophyta</taxon>
        <taxon>Magnoliopsida</taxon>
        <taxon>eudicotyledons</taxon>
        <taxon>Gunneridae</taxon>
        <taxon>Pentapetalae</taxon>
        <taxon>asterids</taxon>
        <taxon>lamiids</taxon>
        <taxon>Solanales</taxon>
        <taxon>Solanaceae</taxon>
        <taxon>Solanoideae</taxon>
        <taxon>Solaneae</taxon>
        <taxon>Solanum</taxon>
        <taxon>Solanum subgen. Lycopersicon</taxon>
    </lineage>
</organism>
<dbReference type="EMBL" id="RXGB01078827">
    <property type="protein sequence ID" value="TMW80113.1"/>
    <property type="molecule type" value="Genomic_DNA"/>
</dbReference>
<feature type="non-terminal residue" evidence="2">
    <location>
        <position position="1"/>
    </location>
</feature>
<evidence type="ECO:0000256" key="1">
    <source>
        <dbReference type="SAM" id="Phobius"/>
    </source>
</evidence>
<reference evidence="2" key="1">
    <citation type="submission" date="2019-05" db="EMBL/GenBank/DDBJ databases">
        <title>The de novo reference genome and transcriptome assemblies of the wild tomato species Solanum chilense.</title>
        <authorList>
            <person name="Stam R."/>
            <person name="Nosenko T."/>
            <person name="Hoerger A.C."/>
            <person name="Stephan W."/>
            <person name="Seidel M.A."/>
            <person name="Kuhn J.M.M."/>
            <person name="Haberer G."/>
            <person name="Tellier A."/>
        </authorList>
    </citation>
    <scope>NUCLEOTIDE SEQUENCE</scope>
    <source>
        <tissue evidence="2">Mature leaves</tissue>
    </source>
</reference>
<feature type="transmembrane region" description="Helical" evidence="1">
    <location>
        <begin position="65"/>
        <end position="85"/>
    </location>
</feature>
<accession>A0A6N2AJE5</accession>
<feature type="non-terminal residue" evidence="2">
    <location>
        <position position="102"/>
    </location>
</feature>
<dbReference type="AlphaFoldDB" id="A0A6N2AJE5"/>
<protein>
    <submittedName>
        <fullName evidence="2">Uncharacterized protein</fullName>
    </submittedName>
</protein>
<keyword evidence="1" id="KW-1133">Transmembrane helix</keyword>
<sequence length="102" mass="11658">LEVEVVMVEAVFLEDVVVEVMVVTKTAEVMGKLEPLLHNMVGATDRLVIGPIVTLSLGDLKRRRLMLLSQVIFWFVIAWLLYCLIPDPHFLMYLPHLLMVLN</sequence>
<proteinExistence type="predicted"/>
<keyword evidence="1" id="KW-0472">Membrane</keyword>
<gene>
    <name evidence="2" type="ORF">EJD97_023845</name>
</gene>
<comment type="caution">
    <text evidence="2">The sequence shown here is derived from an EMBL/GenBank/DDBJ whole genome shotgun (WGS) entry which is preliminary data.</text>
</comment>